<feature type="non-terminal residue" evidence="4">
    <location>
        <position position="57"/>
    </location>
</feature>
<dbReference type="AlphaFoldDB" id="A0A1Q9BVZ0"/>
<evidence type="ECO:0000313" key="4">
    <source>
        <dbReference type="EMBL" id="OLP74857.1"/>
    </source>
</evidence>
<protein>
    <submittedName>
        <fullName evidence="4">Uncharacterized protein</fullName>
    </submittedName>
</protein>
<dbReference type="Proteomes" id="UP000186817">
    <property type="component" value="Unassembled WGS sequence"/>
</dbReference>
<proteinExistence type="predicted"/>
<name>A0A1Q9BVZ0_SYMMI</name>
<gene>
    <name evidence="4" type="ORF">AK812_SmicGene45484</name>
</gene>
<keyword evidence="3" id="KW-0472">Membrane</keyword>
<comment type="subcellular location">
    <subcellularLocation>
        <location evidence="1">Membrane</location>
    </subcellularLocation>
</comment>
<dbReference type="Gene3D" id="1.50.40.10">
    <property type="entry name" value="Mitochondrial carrier domain"/>
    <property type="match status" value="1"/>
</dbReference>
<dbReference type="OrthoDB" id="14252at2759"/>
<accession>A0A1Q9BVZ0</accession>
<organism evidence="4 5">
    <name type="scientific">Symbiodinium microadriaticum</name>
    <name type="common">Dinoflagellate</name>
    <name type="synonym">Zooxanthella microadriatica</name>
    <dbReference type="NCBI Taxonomy" id="2951"/>
    <lineage>
        <taxon>Eukaryota</taxon>
        <taxon>Sar</taxon>
        <taxon>Alveolata</taxon>
        <taxon>Dinophyceae</taxon>
        <taxon>Suessiales</taxon>
        <taxon>Symbiodiniaceae</taxon>
        <taxon>Symbiodinium</taxon>
    </lineage>
</organism>
<evidence type="ECO:0000313" key="5">
    <source>
        <dbReference type="Proteomes" id="UP000186817"/>
    </source>
</evidence>
<reference evidence="4 5" key="1">
    <citation type="submission" date="2016-02" db="EMBL/GenBank/DDBJ databases">
        <title>Genome analysis of coral dinoflagellate symbionts highlights evolutionary adaptations to a symbiotic lifestyle.</title>
        <authorList>
            <person name="Aranda M."/>
            <person name="Li Y."/>
            <person name="Liew Y.J."/>
            <person name="Baumgarten S."/>
            <person name="Simakov O."/>
            <person name="Wilson M."/>
            <person name="Piel J."/>
            <person name="Ashoor H."/>
            <person name="Bougouffa S."/>
            <person name="Bajic V.B."/>
            <person name="Ryu T."/>
            <person name="Ravasi T."/>
            <person name="Bayer T."/>
            <person name="Micklem G."/>
            <person name="Kim H."/>
            <person name="Bhak J."/>
            <person name="Lajeunesse T.C."/>
            <person name="Voolstra C.R."/>
        </authorList>
    </citation>
    <scope>NUCLEOTIDE SEQUENCE [LARGE SCALE GENOMIC DNA]</scope>
    <source>
        <strain evidence="4 5">CCMP2467</strain>
    </source>
</reference>
<dbReference type="GO" id="GO:0016020">
    <property type="term" value="C:membrane"/>
    <property type="evidence" value="ECO:0007669"/>
    <property type="project" value="UniProtKB-SubCell"/>
</dbReference>
<evidence type="ECO:0000256" key="1">
    <source>
        <dbReference type="ARBA" id="ARBA00004370"/>
    </source>
</evidence>
<keyword evidence="5" id="KW-1185">Reference proteome</keyword>
<evidence type="ECO:0000256" key="2">
    <source>
        <dbReference type="ARBA" id="ARBA00022692"/>
    </source>
</evidence>
<dbReference type="SUPFAM" id="SSF103506">
    <property type="entry name" value="Mitochondrial carrier"/>
    <property type="match status" value="1"/>
</dbReference>
<comment type="caution">
    <text evidence="4">The sequence shown here is derived from an EMBL/GenBank/DDBJ whole genome shotgun (WGS) entry which is preliminary data.</text>
</comment>
<evidence type="ECO:0000256" key="3">
    <source>
        <dbReference type="ARBA" id="ARBA00023136"/>
    </source>
</evidence>
<sequence length="57" mass="6190">MGGPPVSRWENDCDWCRRYLLPDPDGPPSALHRALSGGIAGVLAQTFVYPFDVLFGA</sequence>
<dbReference type="InterPro" id="IPR023395">
    <property type="entry name" value="MCP_dom_sf"/>
</dbReference>
<keyword evidence="2" id="KW-0812">Transmembrane</keyword>
<dbReference type="EMBL" id="LSRX01003121">
    <property type="protein sequence ID" value="OLP74857.1"/>
    <property type="molecule type" value="Genomic_DNA"/>
</dbReference>